<accession>D1QTY7</accession>
<dbReference type="HOGENOM" id="CLU_3314765_0_0_10"/>
<organism evidence="1 2">
    <name type="scientific">Segatella oris F0302</name>
    <dbReference type="NCBI Taxonomy" id="649760"/>
    <lineage>
        <taxon>Bacteria</taxon>
        <taxon>Pseudomonadati</taxon>
        <taxon>Bacteroidota</taxon>
        <taxon>Bacteroidia</taxon>
        <taxon>Bacteroidales</taxon>
        <taxon>Prevotellaceae</taxon>
        <taxon>Segatella</taxon>
    </lineage>
</organism>
<evidence type="ECO:0000313" key="1">
    <source>
        <dbReference type="EMBL" id="EFB31317.1"/>
    </source>
</evidence>
<dbReference type="Proteomes" id="UP000004079">
    <property type="component" value="Unassembled WGS sequence"/>
</dbReference>
<comment type="caution">
    <text evidence="1">The sequence shown here is derived from an EMBL/GenBank/DDBJ whole genome shotgun (WGS) entry which is preliminary data.</text>
</comment>
<dbReference type="STRING" id="649760.HMPREF0971_02469"/>
<protein>
    <submittedName>
        <fullName evidence="1">Uncharacterized protein</fullName>
    </submittedName>
</protein>
<dbReference type="EMBL" id="ACUZ02000039">
    <property type="protein sequence ID" value="EFB31317.1"/>
    <property type="molecule type" value="Genomic_DNA"/>
</dbReference>
<reference evidence="1 2" key="1">
    <citation type="submission" date="2009-11" db="EMBL/GenBank/DDBJ databases">
        <authorList>
            <person name="Weinstock G."/>
            <person name="Sodergren E."/>
            <person name="Clifton S."/>
            <person name="Fulton L."/>
            <person name="Fulton B."/>
            <person name="Courtney L."/>
            <person name="Fronick C."/>
            <person name="Harrison M."/>
            <person name="Strong C."/>
            <person name="Farmer C."/>
            <person name="Delahaunty K."/>
            <person name="Markovic C."/>
            <person name="Hall O."/>
            <person name="Minx P."/>
            <person name="Tomlinson C."/>
            <person name="Mitreva M."/>
            <person name="Nelson J."/>
            <person name="Hou S."/>
            <person name="Wollam A."/>
            <person name="Pepin K.H."/>
            <person name="Johnson M."/>
            <person name="Bhonagiri V."/>
            <person name="Nash W.E."/>
            <person name="Warren W."/>
            <person name="Chinwalla A."/>
            <person name="Mardis E.R."/>
            <person name="Wilson R.K."/>
        </authorList>
    </citation>
    <scope>NUCLEOTIDE SEQUENCE [LARGE SCALE GENOMIC DNA]</scope>
    <source>
        <strain evidence="1 2">F0302</strain>
    </source>
</reference>
<evidence type="ECO:0000313" key="2">
    <source>
        <dbReference type="Proteomes" id="UP000004079"/>
    </source>
</evidence>
<dbReference type="AlphaFoldDB" id="D1QTY7"/>
<proteinExistence type="predicted"/>
<sequence length="39" mass="4529">MFSRKMRKMLCCHIKSGMVCILSNGKNPKNLLLYKIEAK</sequence>
<gene>
    <name evidence="1" type="ORF">HMPREF0971_02469</name>
</gene>
<name>D1QTY7_9BACT</name>